<dbReference type="Pfam" id="PF03781">
    <property type="entry name" value="FGE-sulfatase"/>
    <property type="match status" value="1"/>
</dbReference>
<name>A0A5K8AF26_9BACT</name>
<evidence type="ECO:0000313" key="3">
    <source>
        <dbReference type="EMBL" id="BBO91149.1"/>
    </source>
</evidence>
<sequence>MLRRYLNDLAAETNRLPWGRLSPEQAGPDQGEVLRLADVYTALDTTEPKQIECEDDLRKCLARLDHMERIPVQQMINDHDRLVLLGDPGSGKTTVVNFLAHTMARAGVNEDSQACLSRLLKAGPWVHGPLLPIRIVLREVGAWMTSGEGGQHTIGAWIRKTLIDAGLESLWPVFHEGLQDPSTPYLILLDGLDEVPADLREQLVRLIDDFSDTYQHNRFLVTCRIYAYVDPAYRLRRFRQTILAPFDDDQIDQFIQAWYDELAFQKRVSQTKADDLAKGLKTAIDRSDLKTLAGRPLIMTVMALLHTSYGQLPEDRVELYQWAVDLLFRRWKGHVGQGESGLMAQLSMPQLKMSDLMAGLYHVAFQAHAGQGSVEGTADIAEEVLLKQLKPFLGDDWNRAEAFVQYVRERAGLLIRHKTDAYTFPHRTFQEFMAACHLTGLKDYPHEAARLVRENADLWRIVFVLAAGHAGRTQLGNAISAVGKLCLRSVSEVESIDAAAFTRAVIAGEALLEIGLAAVRREEEGRILMDRVKEWLVAAMTADDVLAARQRVYFGNFLVQLGDPRFDFEKEFLPYDRDLGFIEIPAGSFVMGEDKKRHEVVSSSYAIVMGKDKKRYEVVLSSYAMAKYPVTVAQYKAFAIDIGQQLSESWSRFNRLDNHPVVFVSWVDANTYCRWLTEKLEHRGLRVTLPTEAQWERAARGLDALSYYWGYVEIDPEKANYNKTGISSTSPVGCFPKGKSEFGLFDLAGNVWEWCQDWYGDYPLSREDKVRDPIGPSMGEYRVIRGGAWNSPDIYCQSVHREYGDPGAKYRHVGFRLVCLPGQHGEPGK</sequence>
<dbReference type="InterPro" id="IPR016187">
    <property type="entry name" value="CTDL_fold"/>
</dbReference>
<dbReference type="InterPro" id="IPR007111">
    <property type="entry name" value="NACHT_NTPase"/>
</dbReference>
<dbReference type="RefSeq" id="WP_155312108.1">
    <property type="nucleotide sequence ID" value="NZ_AP021879.1"/>
</dbReference>
<feature type="domain" description="Sulfatase-modifying factor enzyme-like" evidence="1">
    <location>
        <begin position="581"/>
        <end position="818"/>
    </location>
</feature>
<dbReference type="GO" id="GO:0120147">
    <property type="term" value="F:formylglycine-generating oxidase activity"/>
    <property type="evidence" value="ECO:0007669"/>
    <property type="project" value="TreeGrafter"/>
</dbReference>
<dbReference type="Gene3D" id="3.90.1580.10">
    <property type="entry name" value="paralog of FGE (formylglycine-generating enzyme)"/>
    <property type="match status" value="1"/>
</dbReference>
<protein>
    <recommendedName>
        <fullName evidence="5">NACHT domain-containing protein</fullName>
    </recommendedName>
</protein>
<dbReference type="SUPFAM" id="SSF52540">
    <property type="entry name" value="P-loop containing nucleoside triphosphate hydrolases"/>
    <property type="match status" value="1"/>
</dbReference>
<gene>
    <name evidence="3" type="ORF">DSCOOX_43290</name>
</gene>
<proteinExistence type="predicted"/>
<evidence type="ECO:0000259" key="1">
    <source>
        <dbReference type="Pfam" id="PF03781"/>
    </source>
</evidence>
<dbReference type="Pfam" id="PF05729">
    <property type="entry name" value="NACHT"/>
    <property type="match status" value="1"/>
</dbReference>
<evidence type="ECO:0008006" key="5">
    <source>
        <dbReference type="Google" id="ProtNLM"/>
    </source>
</evidence>
<keyword evidence="4" id="KW-1185">Reference proteome</keyword>
<dbReference type="PANTHER" id="PTHR23150:SF19">
    <property type="entry name" value="FORMYLGLYCINE-GENERATING ENZYME"/>
    <property type="match status" value="1"/>
</dbReference>
<dbReference type="SUPFAM" id="SSF56436">
    <property type="entry name" value="C-type lectin-like"/>
    <property type="match status" value="1"/>
</dbReference>
<dbReference type="PANTHER" id="PTHR23150">
    <property type="entry name" value="SULFATASE MODIFYING FACTOR 1, 2"/>
    <property type="match status" value="1"/>
</dbReference>
<dbReference type="Gene3D" id="3.40.50.300">
    <property type="entry name" value="P-loop containing nucleotide triphosphate hydrolases"/>
    <property type="match status" value="1"/>
</dbReference>
<dbReference type="InterPro" id="IPR051043">
    <property type="entry name" value="Sulfatase_Mod_Factor_Kinase"/>
</dbReference>
<dbReference type="EMBL" id="AP021879">
    <property type="protein sequence ID" value="BBO91149.1"/>
    <property type="molecule type" value="Genomic_DNA"/>
</dbReference>
<accession>A0A5K8AF26</accession>
<dbReference type="InterPro" id="IPR005532">
    <property type="entry name" value="SUMF_dom"/>
</dbReference>
<dbReference type="InterPro" id="IPR042095">
    <property type="entry name" value="SUMF_sf"/>
</dbReference>
<dbReference type="AlphaFoldDB" id="A0A5K8AF26"/>
<dbReference type="Proteomes" id="UP000422108">
    <property type="component" value="Chromosome"/>
</dbReference>
<dbReference type="InterPro" id="IPR027417">
    <property type="entry name" value="P-loop_NTPase"/>
</dbReference>
<evidence type="ECO:0000313" key="4">
    <source>
        <dbReference type="Proteomes" id="UP000422108"/>
    </source>
</evidence>
<feature type="domain" description="NACHT" evidence="2">
    <location>
        <begin position="81"/>
        <end position="259"/>
    </location>
</feature>
<organism evidence="3 4">
    <name type="scientific">Desulfosarcina ovata subsp. ovata</name>
    <dbReference type="NCBI Taxonomy" id="2752305"/>
    <lineage>
        <taxon>Bacteria</taxon>
        <taxon>Pseudomonadati</taxon>
        <taxon>Thermodesulfobacteriota</taxon>
        <taxon>Desulfobacteria</taxon>
        <taxon>Desulfobacterales</taxon>
        <taxon>Desulfosarcinaceae</taxon>
        <taxon>Desulfosarcina</taxon>
    </lineage>
</organism>
<evidence type="ECO:0000259" key="2">
    <source>
        <dbReference type="Pfam" id="PF05729"/>
    </source>
</evidence>
<reference evidence="3 4" key="1">
    <citation type="submission" date="2019-11" db="EMBL/GenBank/DDBJ databases">
        <title>Comparative genomics of hydrocarbon-degrading Desulfosarcina strains.</title>
        <authorList>
            <person name="Watanabe M."/>
            <person name="Kojima H."/>
            <person name="Fukui M."/>
        </authorList>
    </citation>
    <scope>NUCLEOTIDE SEQUENCE [LARGE SCALE GENOMIC DNA]</scope>
    <source>
        <strain evidence="4">oXyS1</strain>
    </source>
</reference>